<dbReference type="PANTHER" id="PTHR31637:SF0">
    <property type="entry name" value="2,3-BISPHOSPHOGLYCERATE-INDEPENDENT PHOSPHOGLYCERATE MUTASE"/>
    <property type="match status" value="1"/>
</dbReference>
<organism evidence="18 19">
    <name type="scientific">Gymnopilus junonius</name>
    <name type="common">Spectacular rustgill mushroom</name>
    <name type="synonym">Gymnopilus spectabilis subsp. junonius</name>
    <dbReference type="NCBI Taxonomy" id="109634"/>
    <lineage>
        <taxon>Eukaryota</taxon>
        <taxon>Fungi</taxon>
        <taxon>Dikarya</taxon>
        <taxon>Basidiomycota</taxon>
        <taxon>Agaricomycotina</taxon>
        <taxon>Agaricomycetes</taxon>
        <taxon>Agaricomycetidae</taxon>
        <taxon>Agaricales</taxon>
        <taxon>Agaricineae</taxon>
        <taxon>Hymenogastraceae</taxon>
        <taxon>Gymnopilus</taxon>
    </lineage>
</organism>
<dbReference type="InterPro" id="IPR036646">
    <property type="entry name" value="PGAM_B_sf"/>
</dbReference>
<dbReference type="PANTHER" id="PTHR31637">
    <property type="entry name" value="2,3-BISPHOSPHOGLYCERATE-INDEPENDENT PHOSPHOGLYCERATE MUTASE"/>
    <property type="match status" value="1"/>
</dbReference>
<comment type="catalytic activity">
    <reaction evidence="1">
        <text>(2R)-2-phosphoglycerate = (2R)-3-phosphoglycerate</text>
        <dbReference type="Rhea" id="RHEA:15901"/>
        <dbReference type="ChEBI" id="CHEBI:58272"/>
        <dbReference type="ChEBI" id="CHEBI:58289"/>
        <dbReference type="EC" id="5.4.2.12"/>
    </reaction>
</comment>
<accession>A0A9P5TK28</accession>
<name>A0A9P5TK28_GYMJU</name>
<protein>
    <recommendedName>
        <fullName evidence="11">2,3-bisphosphoglycerate-independent phosphoglycerate mutase</fullName>
        <ecNumber evidence="6">5.4.2.12</ecNumber>
    </recommendedName>
    <alternativeName>
        <fullName evidence="12">Cofactor-independent phosphoglycerate mutase homolog</fullName>
    </alternativeName>
</protein>
<sequence length="538" mass="58974">MAPQIKNKVCLIVHDGWGIAAEKGIDGNAIEAADTPVMDKITKEDAATTLLAHGTAVGLSEGLMGNSEVGHLNIGAGRIVWQDIVRIDMSIKKRQFHKNEAIVASCKRAKEGNGRLHLIGLVSDGGVHSHISHLFALLETAKEQGVPHTYIHFLGDGRDTAPRSATKYIQELLDFTKKLGYGEIATVIGRYYAMDRDKRWERVKIAVDGLVQGDGEKVEGGQEGLVKVIEENYAKDVTDEFLKPIIVDGDEGRIKDSDTLFFFNYRSDRMREITSIFGLPDKPMEVTVPKDLHITTMSRYNAEFPFAVAFPPQAMTNVLAEWLSKQSVKQAHIAETEKYAHVTFFFNGGVEKQFPDETRHMVPSPKVATYDKKPEMSAQGVADKVAEVLAEGKEEFVMCNFAPPDMVGHTGVFEAAVEAVTATDKAVGTIYEAAKKNGYVLMITADHGNAEQMKDPKTGNPHTAHTTNAVPFLMVGKDLKFVEWKADKEAEEKEEGKGGAEELEAPAICDVAPTILDVMGLPIPEEMTGRSLLAHDDA</sequence>
<evidence type="ECO:0000256" key="2">
    <source>
        <dbReference type="ARBA" id="ARBA00001936"/>
    </source>
</evidence>
<feature type="binding site" evidence="14">
    <location>
        <begin position="266"/>
        <end position="269"/>
    </location>
    <ligand>
        <name>substrate</name>
    </ligand>
</feature>
<dbReference type="PIRSF" id="PIRSF001492">
    <property type="entry name" value="IPGAM"/>
    <property type="match status" value="1"/>
</dbReference>
<evidence type="ECO:0000313" key="18">
    <source>
        <dbReference type="EMBL" id="KAF8887039.1"/>
    </source>
</evidence>
<dbReference type="InterPro" id="IPR017850">
    <property type="entry name" value="Alkaline_phosphatase_core_sf"/>
</dbReference>
<comment type="caution">
    <text evidence="18">The sequence shown here is derived from an EMBL/GenBank/DDBJ whole genome shotgun (WGS) entry which is preliminary data.</text>
</comment>
<dbReference type="Pfam" id="PF06415">
    <property type="entry name" value="iPGM_N"/>
    <property type="match status" value="1"/>
</dbReference>
<dbReference type="GO" id="GO:0006096">
    <property type="term" value="P:glycolytic process"/>
    <property type="evidence" value="ECO:0007669"/>
    <property type="project" value="UniProtKB-KW"/>
</dbReference>
<evidence type="ECO:0000256" key="3">
    <source>
        <dbReference type="ARBA" id="ARBA00002315"/>
    </source>
</evidence>
<feature type="active site" description="Phosphoserine intermediate" evidence="13">
    <location>
        <position position="67"/>
    </location>
</feature>
<evidence type="ECO:0000313" key="19">
    <source>
        <dbReference type="Proteomes" id="UP000724874"/>
    </source>
</evidence>
<feature type="binding site" evidence="14">
    <location>
        <begin position="158"/>
        <end position="159"/>
    </location>
    <ligand>
        <name>substrate</name>
    </ligand>
</feature>
<comment type="similarity">
    <text evidence="5">Belongs to the BPG-independent phosphoglycerate mutase family.</text>
</comment>
<dbReference type="NCBIfam" id="TIGR01307">
    <property type="entry name" value="pgm_bpd_ind"/>
    <property type="match status" value="1"/>
</dbReference>
<evidence type="ECO:0000256" key="5">
    <source>
        <dbReference type="ARBA" id="ARBA00008819"/>
    </source>
</evidence>
<dbReference type="InterPro" id="IPR006124">
    <property type="entry name" value="Metalloenzyme"/>
</dbReference>
<proteinExistence type="inferred from homology"/>
<evidence type="ECO:0000259" key="17">
    <source>
        <dbReference type="Pfam" id="PF06415"/>
    </source>
</evidence>
<dbReference type="OrthoDB" id="1886626at2759"/>
<evidence type="ECO:0000256" key="14">
    <source>
        <dbReference type="PIRSR" id="PIRSR001492-2"/>
    </source>
</evidence>
<dbReference type="Proteomes" id="UP000724874">
    <property type="component" value="Unassembled WGS sequence"/>
</dbReference>
<dbReference type="GO" id="GO:0006007">
    <property type="term" value="P:glucose catabolic process"/>
    <property type="evidence" value="ECO:0007669"/>
    <property type="project" value="InterPro"/>
</dbReference>
<keyword evidence="19" id="KW-1185">Reference proteome</keyword>
<evidence type="ECO:0000256" key="9">
    <source>
        <dbReference type="ARBA" id="ARBA00023211"/>
    </source>
</evidence>
<evidence type="ECO:0000256" key="6">
    <source>
        <dbReference type="ARBA" id="ARBA00012026"/>
    </source>
</evidence>
<feature type="binding site" evidence="15">
    <location>
        <position position="15"/>
    </location>
    <ligand>
        <name>Mn(2+)</name>
        <dbReference type="ChEBI" id="CHEBI:29035"/>
        <label>2</label>
    </ligand>
</feature>
<feature type="binding site" evidence="15">
    <location>
        <position position="409"/>
    </location>
    <ligand>
        <name>Mn(2+)</name>
        <dbReference type="ChEBI" id="CHEBI:29035"/>
        <label>1</label>
    </ligand>
</feature>
<keyword evidence="7 15" id="KW-0479">Metal-binding</keyword>
<feature type="binding site" evidence="14">
    <location>
        <position position="338"/>
    </location>
    <ligand>
        <name>substrate</name>
    </ligand>
</feature>
<evidence type="ECO:0000256" key="12">
    <source>
        <dbReference type="ARBA" id="ARBA00083354"/>
    </source>
</evidence>
<dbReference type="GO" id="GO:0005737">
    <property type="term" value="C:cytoplasm"/>
    <property type="evidence" value="ECO:0007669"/>
    <property type="project" value="InterPro"/>
</dbReference>
<keyword evidence="8" id="KW-0324">Glycolysis</keyword>
<comment type="pathway">
    <text evidence="4">Carbohydrate degradation; glycolysis; pyruvate from D-glyceraldehyde 3-phosphate: step 3/5.</text>
</comment>
<comment type="cofactor">
    <cofactor evidence="2">
        <name>Mn(2+)</name>
        <dbReference type="ChEBI" id="CHEBI:29035"/>
    </cofactor>
</comment>
<evidence type="ECO:0000256" key="7">
    <source>
        <dbReference type="ARBA" id="ARBA00022723"/>
    </source>
</evidence>
<feature type="binding site" evidence="15">
    <location>
        <position position="67"/>
    </location>
    <ligand>
        <name>Mn(2+)</name>
        <dbReference type="ChEBI" id="CHEBI:29035"/>
        <label>2</label>
    </ligand>
</feature>
<dbReference type="FunFam" id="3.40.1450.10:FF:000001">
    <property type="entry name" value="2,3-bisphosphoglycerate-independent phosphoglycerate mutase"/>
    <property type="match status" value="1"/>
</dbReference>
<dbReference type="InterPro" id="IPR005995">
    <property type="entry name" value="Pgm_bpd_ind"/>
</dbReference>
<dbReference type="Pfam" id="PF01676">
    <property type="entry name" value="Metalloenzyme"/>
    <property type="match status" value="1"/>
</dbReference>
<dbReference type="EMBL" id="JADNYJ010000092">
    <property type="protein sequence ID" value="KAF8887039.1"/>
    <property type="molecule type" value="Genomic_DNA"/>
</dbReference>
<feature type="domain" description="BPG-independent PGAM N-terminal" evidence="17">
    <location>
        <begin position="87"/>
        <end position="301"/>
    </location>
</feature>
<evidence type="ECO:0000256" key="15">
    <source>
        <dbReference type="PIRSR" id="PIRSR001492-3"/>
    </source>
</evidence>
<dbReference type="CDD" id="cd16010">
    <property type="entry name" value="iPGM"/>
    <property type="match status" value="1"/>
</dbReference>
<dbReference type="Gene3D" id="3.40.720.10">
    <property type="entry name" value="Alkaline Phosphatase, subunit A"/>
    <property type="match status" value="1"/>
</dbReference>
<feature type="binding site" evidence="15">
    <location>
        <position position="405"/>
    </location>
    <ligand>
        <name>Mn(2+)</name>
        <dbReference type="ChEBI" id="CHEBI:29035"/>
        <label>1</label>
    </ligand>
</feature>
<dbReference type="HAMAP" id="MF_01038">
    <property type="entry name" value="GpmI"/>
    <property type="match status" value="1"/>
</dbReference>
<dbReference type="AlphaFoldDB" id="A0A9P5TK28"/>
<evidence type="ECO:0000256" key="13">
    <source>
        <dbReference type="PIRSR" id="PIRSR001492-1"/>
    </source>
</evidence>
<evidence type="ECO:0000259" key="16">
    <source>
        <dbReference type="Pfam" id="PF01676"/>
    </source>
</evidence>
<feature type="binding site" evidence="15">
    <location>
        <position position="447"/>
    </location>
    <ligand>
        <name>Mn(2+)</name>
        <dbReference type="ChEBI" id="CHEBI:29035"/>
        <label>2</label>
    </ligand>
</feature>
<dbReference type="SUPFAM" id="SSF53649">
    <property type="entry name" value="Alkaline phosphatase-like"/>
    <property type="match status" value="1"/>
</dbReference>
<feature type="binding site" evidence="15">
    <location>
        <position position="446"/>
    </location>
    <ligand>
        <name>Mn(2+)</name>
        <dbReference type="ChEBI" id="CHEBI:29035"/>
        <label>2</label>
    </ligand>
</feature>
<feature type="binding site" evidence="14">
    <location>
        <position position="196"/>
    </location>
    <ligand>
        <name>substrate</name>
    </ligand>
</feature>
<dbReference type="GO" id="GO:0030145">
    <property type="term" value="F:manganese ion binding"/>
    <property type="evidence" value="ECO:0007669"/>
    <property type="project" value="InterPro"/>
</dbReference>
<feature type="domain" description="Metalloenzyme" evidence="16">
    <location>
        <begin position="8"/>
        <end position="521"/>
    </location>
</feature>
<feature type="binding site" evidence="15">
    <location>
        <position position="465"/>
    </location>
    <ligand>
        <name>Mn(2+)</name>
        <dbReference type="ChEBI" id="CHEBI:29035"/>
        <label>1</label>
    </ligand>
</feature>
<gene>
    <name evidence="18" type="ORF">CPB84DRAFT_1787189</name>
</gene>
<dbReference type="SUPFAM" id="SSF64158">
    <property type="entry name" value="2,3-Bisphosphoglycerate-independent phosphoglycerate mutase, substrate-binding domain"/>
    <property type="match status" value="1"/>
</dbReference>
<keyword evidence="10" id="KW-0413">Isomerase</keyword>
<dbReference type="EC" id="5.4.2.12" evidence="6"/>
<evidence type="ECO:0000256" key="1">
    <source>
        <dbReference type="ARBA" id="ARBA00000370"/>
    </source>
</evidence>
<reference evidence="18" key="1">
    <citation type="submission" date="2020-11" db="EMBL/GenBank/DDBJ databases">
        <authorList>
            <consortium name="DOE Joint Genome Institute"/>
            <person name="Ahrendt S."/>
            <person name="Riley R."/>
            <person name="Andreopoulos W."/>
            <person name="LaButti K."/>
            <person name="Pangilinan J."/>
            <person name="Ruiz-duenas F.J."/>
            <person name="Barrasa J.M."/>
            <person name="Sanchez-Garcia M."/>
            <person name="Camarero S."/>
            <person name="Miyauchi S."/>
            <person name="Serrano A."/>
            <person name="Linde D."/>
            <person name="Babiker R."/>
            <person name="Drula E."/>
            <person name="Ayuso-Fernandez I."/>
            <person name="Pacheco R."/>
            <person name="Padilla G."/>
            <person name="Ferreira P."/>
            <person name="Barriuso J."/>
            <person name="Kellner H."/>
            <person name="Castanera R."/>
            <person name="Alfaro M."/>
            <person name="Ramirez L."/>
            <person name="Pisabarro A.G."/>
            <person name="Kuo A."/>
            <person name="Tritt A."/>
            <person name="Lipzen A."/>
            <person name="He G."/>
            <person name="Yan M."/>
            <person name="Ng V."/>
            <person name="Cullen D."/>
            <person name="Martin F."/>
            <person name="Rosso M.-N."/>
            <person name="Henrissat B."/>
            <person name="Hibbett D."/>
            <person name="Martinez A.T."/>
            <person name="Grigoriev I.V."/>
        </authorList>
    </citation>
    <scope>NUCLEOTIDE SEQUENCE</scope>
    <source>
        <strain evidence="18">AH 44721</strain>
    </source>
</reference>
<evidence type="ECO:0000256" key="8">
    <source>
        <dbReference type="ARBA" id="ARBA00023152"/>
    </source>
</evidence>
<feature type="binding site" evidence="14">
    <location>
        <position position="128"/>
    </location>
    <ligand>
        <name>substrate</name>
    </ligand>
</feature>
<dbReference type="Gene3D" id="3.40.1450.10">
    <property type="entry name" value="BPG-independent phosphoglycerate mutase, domain B"/>
    <property type="match status" value="1"/>
</dbReference>
<dbReference type="InterPro" id="IPR011258">
    <property type="entry name" value="BPG-indep_PGM_N"/>
</dbReference>
<keyword evidence="9 15" id="KW-0464">Manganese</keyword>
<comment type="function">
    <text evidence="3">Catalyzes the interconversion of 2-phosphoglycerate and 3-phosphoglycerate.</text>
</comment>
<evidence type="ECO:0000256" key="4">
    <source>
        <dbReference type="ARBA" id="ARBA00004798"/>
    </source>
</evidence>
<evidence type="ECO:0000256" key="11">
    <source>
        <dbReference type="ARBA" id="ARBA00071648"/>
    </source>
</evidence>
<evidence type="ECO:0000256" key="10">
    <source>
        <dbReference type="ARBA" id="ARBA00023235"/>
    </source>
</evidence>
<dbReference type="GO" id="GO:0004619">
    <property type="term" value="F:phosphoglycerate mutase activity"/>
    <property type="evidence" value="ECO:0007669"/>
    <property type="project" value="UniProtKB-EC"/>
</dbReference>
<feature type="binding site" evidence="14">
    <location>
        <position position="190"/>
    </location>
    <ligand>
        <name>substrate</name>
    </ligand>
</feature>